<sequence length="73" mass="8143">MKYLFWLIVLICVVHGLVIHGSPLLKVRSSNLIKRCTPGNGKGDCRLYEKCDSAADCKKVQFFIITNGQANNC</sequence>
<dbReference type="OrthoDB" id="2303420at2759"/>
<protein>
    <submittedName>
        <fullName evidence="2">15976_t:CDS:1</fullName>
    </submittedName>
</protein>
<feature type="chain" id="PRO_5040502372" evidence="1">
    <location>
        <begin position="17"/>
        <end position="73"/>
    </location>
</feature>
<keyword evidence="3" id="KW-1185">Reference proteome</keyword>
<dbReference type="EMBL" id="CAJVQA010007984">
    <property type="protein sequence ID" value="CAG8664972.1"/>
    <property type="molecule type" value="Genomic_DNA"/>
</dbReference>
<dbReference type="Proteomes" id="UP000789759">
    <property type="component" value="Unassembled WGS sequence"/>
</dbReference>
<organism evidence="2 3">
    <name type="scientific">Cetraspora pellucida</name>
    <dbReference type="NCBI Taxonomy" id="1433469"/>
    <lineage>
        <taxon>Eukaryota</taxon>
        <taxon>Fungi</taxon>
        <taxon>Fungi incertae sedis</taxon>
        <taxon>Mucoromycota</taxon>
        <taxon>Glomeromycotina</taxon>
        <taxon>Glomeromycetes</taxon>
        <taxon>Diversisporales</taxon>
        <taxon>Gigasporaceae</taxon>
        <taxon>Cetraspora</taxon>
    </lineage>
</organism>
<evidence type="ECO:0000313" key="2">
    <source>
        <dbReference type="EMBL" id="CAG8664972.1"/>
    </source>
</evidence>
<proteinExistence type="predicted"/>
<keyword evidence="1" id="KW-0732">Signal</keyword>
<comment type="caution">
    <text evidence="2">The sequence shown here is derived from an EMBL/GenBank/DDBJ whole genome shotgun (WGS) entry which is preliminary data.</text>
</comment>
<evidence type="ECO:0000256" key="1">
    <source>
        <dbReference type="SAM" id="SignalP"/>
    </source>
</evidence>
<name>A0A9N9E8K7_9GLOM</name>
<accession>A0A9N9E8K7</accession>
<feature type="signal peptide" evidence="1">
    <location>
        <begin position="1"/>
        <end position="16"/>
    </location>
</feature>
<evidence type="ECO:0000313" key="3">
    <source>
        <dbReference type="Proteomes" id="UP000789759"/>
    </source>
</evidence>
<reference evidence="2" key="1">
    <citation type="submission" date="2021-06" db="EMBL/GenBank/DDBJ databases">
        <authorList>
            <person name="Kallberg Y."/>
            <person name="Tangrot J."/>
            <person name="Rosling A."/>
        </authorList>
    </citation>
    <scope>NUCLEOTIDE SEQUENCE</scope>
    <source>
        <strain evidence="2">FL966</strain>
    </source>
</reference>
<gene>
    <name evidence="2" type="ORF">CPELLU_LOCUS9983</name>
</gene>
<dbReference type="AlphaFoldDB" id="A0A9N9E8K7"/>